<organism evidence="1 2">
    <name type="scientific">Paenimyroides ceti</name>
    <dbReference type="NCBI Taxonomy" id="395087"/>
    <lineage>
        <taxon>Bacteria</taxon>
        <taxon>Pseudomonadati</taxon>
        <taxon>Bacteroidota</taxon>
        <taxon>Flavobacteriia</taxon>
        <taxon>Flavobacteriales</taxon>
        <taxon>Flavobacteriaceae</taxon>
        <taxon>Paenimyroides</taxon>
    </lineage>
</organism>
<reference evidence="2" key="1">
    <citation type="journal article" date="2019" name="Int. J. Syst. Evol. Microbiol.">
        <title>The Global Catalogue of Microorganisms (GCM) 10K type strain sequencing project: providing services to taxonomists for standard genome sequencing and annotation.</title>
        <authorList>
            <consortium name="The Broad Institute Genomics Platform"/>
            <consortium name="The Broad Institute Genome Sequencing Center for Infectious Disease"/>
            <person name="Wu L."/>
            <person name="Ma J."/>
        </authorList>
    </citation>
    <scope>NUCLEOTIDE SEQUENCE [LARGE SCALE GENOMIC DNA]</scope>
    <source>
        <strain evidence="2">CECT 7184</strain>
    </source>
</reference>
<comment type="caution">
    <text evidence="1">The sequence shown here is derived from an EMBL/GenBank/DDBJ whole genome shotgun (WGS) entry which is preliminary data.</text>
</comment>
<name>A0ABT8CY81_9FLAO</name>
<evidence type="ECO:0000313" key="2">
    <source>
        <dbReference type="Proteomes" id="UP001242368"/>
    </source>
</evidence>
<proteinExistence type="predicted"/>
<evidence type="ECO:0000313" key="1">
    <source>
        <dbReference type="EMBL" id="MDN3708976.1"/>
    </source>
</evidence>
<dbReference type="Proteomes" id="UP001242368">
    <property type="component" value="Unassembled WGS sequence"/>
</dbReference>
<accession>A0ABT8CY81</accession>
<protein>
    <submittedName>
        <fullName evidence="1">Uncharacterized protein</fullName>
    </submittedName>
</protein>
<keyword evidence="2" id="KW-1185">Reference proteome</keyword>
<sequence length="48" mass="5490">MDVHNYSGMNSYGENGYYYKDTKGFLISLQKRVPGNIQVITSSYSYSL</sequence>
<gene>
    <name evidence="1" type="ORF">QW060_18030</name>
</gene>
<dbReference type="EMBL" id="JAUFQU010000009">
    <property type="protein sequence ID" value="MDN3708976.1"/>
    <property type="molecule type" value="Genomic_DNA"/>
</dbReference>
<dbReference type="RefSeq" id="WP_290364869.1">
    <property type="nucleotide sequence ID" value="NZ_JAUFQU010000009.1"/>
</dbReference>